<gene>
    <name evidence="7" type="ORF">SAMN05216258_102215</name>
</gene>
<name>A0A1I3CUR0_9RHOB</name>
<feature type="transmembrane region" description="Helical" evidence="6">
    <location>
        <begin position="124"/>
        <end position="143"/>
    </location>
</feature>
<evidence type="ECO:0000256" key="1">
    <source>
        <dbReference type="ARBA" id="ARBA00004651"/>
    </source>
</evidence>
<keyword evidence="8" id="KW-1185">Reference proteome</keyword>
<feature type="transmembrane region" description="Helical" evidence="6">
    <location>
        <begin position="173"/>
        <end position="191"/>
    </location>
</feature>
<organism evidence="7 8">
    <name type="scientific">Albimonas pacifica</name>
    <dbReference type="NCBI Taxonomy" id="1114924"/>
    <lineage>
        <taxon>Bacteria</taxon>
        <taxon>Pseudomonadati</taxon>
        <taxon>Pseudomonadota</taxon>
        <taxon>Alphaproteobacteria</taxon>
        <taxon>Rhodobacterales</taxon>
        <taxon>Paracoccaceae</taxon>
        <taxon>Albimonas</taxon>
    </lineage>
</organism>
<dbReference type="GO" id="GO:0005886">
    <property type="term" value="C:plasma membrane"/>
    <property type="evidence" value="ECO:0007669"/>
    <property type="project" value="UniProtKB-SubCell"/>
</dbReference>
<dbReference type="OrthoDB" id="9814461at2"/>
<protein>
    <submittedName>
        <fullName evidence="7">Amino acid/amide ABC transporter membrane protein 2, HAAT family</fullName>
    </submittedName>
</protein>
<dbReference type="GO" id="GO:0015658">
    <property type="term" value="F:branched-chain amino acid transmembrane transporter activity"/>
    <property type="evidence" value="ECO:0007669"/>
    <property type="project" value="InterPro"/>
</dbReference>
<keyword evidence="2" id="KW-1003">Cell membrane</keyword>
<feature type="transmembrane region" description="Helical" evidence="6">
    <location>
        <begin position="63"/>
        <end position="86"/>
    </location>
</feature>
<proteinExistence type="predicted"/>
<dbReference type="STRING" id="1114924.SAMN05216258_102215"/>
<evidence type="ECO:0000313" key="7">
    <source>
        <dbReference type="EMBL" id="SFH78088.1"/>
    </source>
</evidence>
<feature type="transmembrane region" description="Helical" evidence="6">
    <location>
        <begin position="98"/>
        <end position="117"/>
    </location>
</feature>
<evidence type="ECO:0000256" key="2">
    <source>
        <dbReference type="ARBA" id="ARBA00022475"/>
    </source>
</evidence>
<dbReference type="CDD" id="cd06581">
    <property type="entry name" value="TM_PBP1_LivM_like"/>
    <property type="match status" value="1"/>
</dbReference>
<feature type="transmembrane region" description="Helical" evidence="6">
    <location>
        <begin position="222"/>
        <end position="247"/>
    </location>
</feature>
<evidence type="ECO:0000313" key="8">
    <source>
        <dbReference type="Proteomes" id="UP000199377"/>
    </source>
</evidence>
<reference evidence="7 8" key="1">
    <citation type="submission" date="2016-10" db="EMBL/GenBank/DDBJ databases">
        <authorList>
            <person name="de Groot N.N."/>
        </authorList>
    </citation>
    <scope>NUCLEOTIDE SEQUENCE [LARGE SCALE GENOMIC DNA]</scope>
    <source>
        <strain evidence="7 8">CGMCC 1.11030</strain>
    </source>
</reference>
<evidence type="ECO:0000256" key="6">
    <source>
        <dbReference type="SAM" id="Phobius"/>
    </source>
</evidence>
<dbReference type="Proteomes" id="UP000199377">
    <property type="component" value="Unassembled WGS sequence"/>
</dbReference>
<dbReference type="InterPro" id="IPR043428">
    <property type="entry name" value="LivM-like"/>
</dbReference>
<sequence length="348" mass="37299">MRSGFYKQTIAEHLALTDSWTQRAWIAVALAALATAPFVLDTYLLTLVTLMMITAVGGIGLNILTGWTGLISLGQTGFMVLGAYGYAIPVETWGWDPLAGFLLAGLVPAAASVLVGIPSLRLTGLYLAITTLASAFIVVHLVLEFPGLTNGASGIFVNRPTVLGWTVFTDQDLFRLVAIFLVLTILGALNLRRSRIGRAWFAIRDKDDAARVMGVDLRTYKLYAFVASSFVVGLSGALYGIFLSFVTVDGFPFLLSIEALAMLIVGGMGSIAGAVLGAVFLVGLPEVVSMVFSAFGDSARALLSTGAHEVKGVLYGLVIIGFLRLQPEGLMGLWRDAQRVWTLWPLRY</sequence>
<feature type="transmembrane region" description="Helical" evidence="6">
    <location>
        <begin position="259"/>
        <end position="284"/>
    </location>
</feature>
<dbReference type="PANTHER" id="PTHR30482">
    <property type="entry name" value="HIGH-AFFINITY BRANCHED-CHAIN AMINO ACID TRANSPORT SYSTEM PERMEASE"/>
    <property type="match status" value="1"/>
</dbReference>
<keyword evidence="5 6" id="KW-0472">Membrane</keyword>
<accession>A0A1I3CUR0</accession>
<keyword evidence="4 6" id="KW-1133">Transmembrane helix</keyword>
<evidence type="ECO:0000256" key="4">
    <source>
        <dbReference type="ARBA" id="ARBA00022989"/>
    </source>
</evidence>
<evidence type="ECO:0000256" key="5">
    <source>
        <dbReference type="ARBA" id="ARBA00023136"/>
    </source>
</evidence>
<keyword evidence="3 6" id="KW-0812">Transmembrane</keyword>
<comment type="subcellular location">
    <subcellularLocation>
        <location evidence="1">Cell membrane</location>
        <topology evidence="1">Multi-pass membrane protein</topology>
    </subcellularLocation>
</comment>
<dbReference type="PANTHER" id="PTHR30482:SF5">
    <property type="entry name" value="ABC TRANSPORTER PERMEASE PROTEIN"/>
    <property type="match status" value="1"/>
</dbReference>
<dbReference type="RefSeq" id="WP_092858101.1">
    <property type="nucleotide sequence ID" value="NZ_FOQH01000002.1"/>
</dbReference>
<evidence type="ECO:0000256" key="3">
    <source>
        <dbReference type="ARBA" id="ARBA00022692"/>
    </source>
</evidence>
<dbReference type="Pfam" id="PF02653">
    <property type="entry name" value="BPD_transp_2"/>
    <property type="match status" value="1"/>
</dbReference>
<dbReference type="EMBL" id="FOQH01000002">
    <property type="protein sequence ID" value="SFH78088.1"/>
    <property type="molecule type" value="Genomic_DNA"/>
</dbReference>
<dbReference type="InterPro" id="IPR001851">
    <property type="entry name" value="ABC_transp_permease"/>
</dbReference>
<dbReference type="AlphaFoldDB" id="A0A1I3CUR0"/>